<dbReference type="KEGG" id="ovi:T265_10839"/>
<sequence>MKPRAVTSAHIYVEALSTAAAGENQVESVKGDHKQGLAVIMWCKQHMADCCDLKRCECDSPSDWMDQPVR</sequence>
<dbReference type="RefSeq" id="XP_009175588.1">
    <property type="nucleotide sequence ID" value="XM_009177324.1"/>
</dbReference>
<dbReference type="GeneID" id="20325007"/>
<gene>
    <name evidence="1" type="ORF">T265_10839</name>
</gene>
<dbReference type="EMBL" id="KL597033">
    <property type="protein sequence ID" value="KER20667.1"/>
    <property type="molecule type" value="Genomic_DNA"/>
</dbReference>
<dbReference type="CTD" id="20325007"/>
<organism evidence="1 2">
    <name type="scientific">Opisthorchis viverrini</name>
    <name type="common">Southeast Asian liver fluke</name>
    <dbReference type="NCBI Taxonomy" id="6198"/>
    <lineage>
        <taxon>Eukaryota</taxon>
        <taxon>Metazoa</taxon>
        <taxon>Spiralia</taxon>
        <taxon>Lophotrochozoa</taxon>
        <taxon>Platyhelminthes</taxon>
        <taxon>Trematoda</taxon>
        <taxon>Digenea</taxon>
        <taxon>Opisthorchiida</taxon>
        <taxon>Opisthorchiata</taxon>
        <taxon>Opisthorchiidae</taxon>
        <taxon>Opisthorchis</taxon>
    </lineage>
</organism>
<evidence type="ECO:0000313" key="1">
    <source>
        <dbReference type="EMBL" id="KER20667.1"/>
    </source>
</evidence>
<proteinExistence type="predicted"/>
<dbReference type="Proteomes" id="UP000054324">
    <property type="component" value="Unassembled WGS sequence"/>
</dbReference>
<reference evidence="1 2" key="1">
    <citation type="submission" date="2013-11" db="EMBL/GenBank/DDBJ databases">
        <title>Opisthorchis viverrini - life in the bile duct.</title>
        <authorList>
            <person name="Young N.D."/>
            <person name="Nagarajan N."/>
            <person name="Lin S.J."/>
            <person name="Korhonen P.K."/>
            <person name="Jex A.R."/>
            <person name="Hall R.S."/>
            <person name="Safavi-Hemami H."/>
            <person name="Kaewkong W."/>
            <person name="Bertrand D."/>
            <person name="Gao S."/>
            <person name="Seet Q."/>
            <person name="Wongkham S."/>
            <person name="Teh B.T."/>
            <person name="Wongkham C."/>
            <person name="Intapan P.M."/>
            <person name="Maleewong W."/>
            <person name="Yang X."/>
            <person name="Hu M."/>
            <person name="Wang Z."/>
            <person name="Hofmann A."/>
            <person name="Sternberg P.W."/>
            <person name="Tan P."/>
            <person name="Wang J."/>
            <person name="Gasser R.B."/>
        </authorList>
    </citation>
    <scope>NUCLEOTIDE SEQUENCE [LARGE SCALE GENOMIC DNA]</scope>
</reference>
<protein>
    <submittedName>
        <fullName evidence="1">Uncharacterized protein</fullName>
    </submittedName>
</protein>
<evidence type="ECO:0000313" key="2">
    <source>
        <dbReference type="Proteomes" id="UP000054324"/>
    </source>
</evidence>
<keyword evidence="2" id="KW-1185">Reference proteome</keyword>
<dbReference type="AlphaFoldDB" id="A0A074Z582"/>
<accession>A0A074Z582</accession>
<name>A0A074Z582_OPIVI</name>